<evidence type="ECO:0000256" key="2">
    <source>
        <dbReference type="ARBA" id="ARBA00022629"/>
    </source>
</evidence>
<dbReference type="GO" id="GO:0016301">
    <property type="term" value="F:kinase activity"/>
    <property type="evidence" value="ECO:0007669"/>
    <property type="project" value="UniProtKB-KW"/>
</dbReference>
<dbReference type="Pfam" id="PF02782">
    <property type="entry name" value="FGGY_C"/>
    <property type="match status" value="1"/>
</dbReference>
<dbReference type="InterPro" id="IPR043129">
    <property type="entry name" value="ATPase_NBD"/>
</dbReference>
<evidence type="ECO:0000259" key="7">
    <source>
        <dbReference type="Pfam" id="PF00370"/>
    </source>
</evidence>
<reference evidence="9 10" key="1">
    <citation type="submission" date="2019-07" db="EMBL/GenBank/DDBJ databases">
        <title>Quadrisphaera sp. strain DD2A genome sequencing and assembly.</title>
        <authorList>
            <person name="Kim I."/>
        </authorList>
    </citation>
    <scope>NUCLEOTIDE SEQUENCE [LARGE SCALE GENOMIC DNA]</scope>
    <source>
        <strain evidence="9 10">DD2A</strain>
    </source>
</reference>
<feature type="compositionally biased region" description="Low complexity" evidence="6">
    <location>
        <begin position="53"/>
        <end position="62"/>
    </location>
</feature>
<protein>
    <submittedName>
        <fullName evidence="9">Carbohydrate kinase</fullName>
    </submittedName>
</protein>
<dbReference type="PROSITE" id="PS00445">
    <property type="entry name" value="FGGY_KINASES_2"/>
    <property type="match status" value="1"/>
</dbReference>
<dbReference type="EMBL" id="VKAC01000012">
    <property type="protein sequence ID" value="TXR52651.1"/>
    <property type="molecule type" value="Genomic_DNA"/>
</dbReference>
<sequence length="654" mass="69703">MPGRLRAPRRRRRAGRRVRPPVRAEAGRAGRAPPAPGRRAGALGRARRRPEVPGAALGGAARRPARRGRDRHLLRPRAVGGRRPRPLGGGQLPPHARAPRRRRPPRRARLVDARRGGALPGRPRAAGSRAVIRDLVIGVDCSTTATKAVVWDATGRSRAVGRAAFATSTPHPGWGEQNPEDWWSTFCEAVRRAVQAVDGRRVGAIAITHQRESFACTTSDGRPLRPAMLWLDTRATAEVAEFGTRDVHERTGKPPNPTPAWYKLLWLARHESSTLRRTEKVVDVGAYLTHRLTGRWVTSWASADPLGVVDLRSFDYDDELLAAAQLTRGHLPELAAPGSVVGEVTGAVADALGLPHGLPVVAGAGDGQAAGLGLGVTAPGESYLNLGSGIISGFASDTYRWADAFRTMAGGVPGTYALETFIGGGTHNISWFVERFAGVDTRALGLDLTAEQVLETAAAQLPPGAEGLLTLPYWTGALTPYWDHHARGTIVGLTGRHGKSHVYRSLLEGLALEQRLLTDGAEAALGEPVQRVVVTGGGARSAVWCQIVADVLRRPLHVAREPESTCLGAGVLAAAALGLHGSVAEASAQMSGTGRVYHPGEEHAAVYDRLFGVYERLYPQLRDVFCDLQSALEPPSTSEGPASDADRVTVGASR</sequence>
<dbReference type="Pfam" id="PF00370">
    <property type="entry name" value="FGGY_N"/>
    <property type="match status" value="1"/>
</dbReference>
<dbReference type="OrthoDB" id="9782710at2"/>
<feature type="compositionally biased region" description="Basic residues" evidence="6">
    <location>
        <begin position="97"/>
        <end position="108"/>
    </location>
</feature>
<dbReference type="GO" id="GO:0042732">
    <property type="term" value="P:D-xylose metabolic process"/>
    <property type="evidence" value="ECO:0007669"/>
    <property type="project" value="UniProtKB-KW"/>
</dbReference>
<organism evidence="9 10">
    <name type="scientific">Quadrisphaera setariae</name>
    <dbReference type="NCBI Taxonomy" id="2593304"/>
    <lineage>
        <taxon>Bacteria</taxon>
        <taxon>Bacillati</taxon>
        <taxon>Actinomycetota</taxon>
        <taxon>Actinomycetes</taxon>
        <taxon>Kineosporiales</taxon>
        <taxon>Kineosporiaceae</taxon>
        <taxon>Quadrisphaera</taxon>
    </lineage>
</organism>
<keyword evidence="10" id="KW-1185">Reference proteome</keyword>
<feature type="region of interest" description="Disordered" evidence="6">
    <location>
        <begin position="632"/>
        <end position="654"/>
    </location>
</feature>
<name>A0A5C8Z689_9ACTN</name>
<accession>A0A5C8Z689</accession>
<evidence type="ECO:0000256" key="1">
    <source>
        <dbReference type="ARBA" id="ARBA00009156"/>
    </source>
</evidence>
<evidence type="ECO:0000256" key="3">
    <source>
        <dbReference type="ARBA" id="ARBA00022679"/>
    </source>
</evidence>
<feature type="compositionally biased region" description="Low complexity" evidence="6">
    <location>
        <begin position="21"/>
        <end position="44"/>
    </location>
</feature>
<keyword evidence="3 5" id="KW-0808">Transferase</keyword>
<dbReference type="InterPro" id="IPR018485">
    <property type="entry name" value="FGGY_C"/>
</dbReference>
<feature type="region of interest" description="Disordered" evidence="6">
    <location>
        <begin position="1"/>
        <end position="125"/>
    </location>
</feature>
<dbReference type="PANTHER" id="PTHR43095">
    <property type="entry name" value="SUGAR KINASE"/>
    <property type="match status" value="1"/>
</dbReference>
<comment type="similarity">
    <text evidence="1 5">Belongs to the FGGY kinase family.</text>
</comment>
<keyword evidence="4 5" id="KW-0418">Kinase</keyword>
<dbReference type="InterPro" id="IPR050406">
    <property type="entry name" value="FGGY_Carb_Kinase"/>
</dbReference>
<dbReference type="InterPro" id="IPR018484">
    <property type="entry name" value="FGGY_N"/>
</dbReference>
<gene>
    <name evidence="9" type="ORF">FMM08_17990</name>
</gene>
<dbReference type="AlphaFoldDB" id="A0A5C8Z689"/>
<dbReference type="InterPro" id="IPR018483">
    <property type="entry name" value="Carb_kinase_FGGY_CS"/>
</dbReference>
<feature type="compositionally biased region" description="Basic residues" evidence="6">
    <location>
        <begin position="1"/>
        <end position="20"/>
    </location>
</feature>
<dbReference type="Gene3D" id="3.30.420.40">
    <property type="match status" value="2"/>
</dbReference>
<feature type="compositionally biased region" description="Basic residues" evidence="6">
    <location>
        <begin position="63"/>
        <end position="85"/>
    </location>
</feature>
<evidence type="ECO:0000313" key="9">
    <source>
        <dbReference type="EMBL" id="TXR52651.1"/>
    </source>
</evidence>
<dbReference type="GO" id="GO:0016773">
    <property type="term" value="F:phosphotransferase activity, alcohol group as acceptor"/>
    <property type="evidence" value="ECO:0007669"/>
    <property type="project" value="InterPro"/>
</dbReference>
<feature type="domain" description="Carbohydrate kinase FGGY C-terminal" evidence="8">
    <location>
        <begin position="385"/>
        <end position="576"/>
    </location>
</feature>
<evidence type="ECO:0000313" key="10">
    <source>
        <dbReference type="Proteomes" id="UP000321234"/>
    </source>
</evidence>
<keyword evidence="2" id="KW-0119">Carbohydrate metabolism</keyword>
<feature type="compositionally biased region" description="Low complexity" evidence="6">
    <location>
        <begin position="116"/>
        <end position="125"/>
    </location>
</feature>
<feature type="domain" description="Carbohydrate kinase FGGY N-terminal" evidence="7">
    <location>
        <begin position="136"/>
        <end position="373"/>
    </location>
</feature>
<evidence type="ECO:0000259" key="8">
    <source>
        <dbReference type="Pfam" id="PF02782"/>
    </source>
</evidence>
<evidence type="ECO:0000256" key="5">
    <source>
        <dbReference type="RuleBase" id="RU003733"/>
    </source>
</evidence>
<dbReference type="PANTHER" id="PTHR43095:SF5">
    <property type="entry name" value="XYLULOSE KINASE"/>
    <property type="match status" value="1"/>
</dbReference>
<keyword evidence="2" id="KW-0859">Xylose metabolism</keyword>
<dbReference type="Proteomes" id="UP000321234">
    <property type="component" value="Unassembled WGS sequence"/>
</dbReference>
<evidence type="ECO:0000256" key="4">
    <source>
        <dbReference type="ARBA" id="ARBA00022777"/>
    </source>
</evidence>
<proteinExistence type="inferred from homology"/>
<evidence type="ECO:0000256" key="6">
    <source>
        <dbReference type="SAM" id="MobiDB-lite"/>
    </source>
</evidence>
<comment type="caution">
    <text evidence="9">The sequence shown here is derived from an EMBL/GenBank/DDBJ whole genome shotgun (WGS) entry which is preliminary data.</text>
</comment>
<dbReference type="CDD" id="cd07779">
    <property type="entry name" value="ASKHA_NBD_FGGY_YgcE-like"/>
    <property type="match status" value="1"/>
</dbReference>
<dbReference type="SUPFAM" id="SSF53067">
    <property type="entry name" value="Actin-like ATPase domain"/>
    <property type="match status" value="2"/>
</dbReference>